<protein>
    <submittedName>
        <fullName evidence="1">Uncharacterized protein</fullName>
    </submittedName>
</protein>
<comment type="caution">
    <text evidence="1">The sequence shown here is derived from an EMBL/GenBank/DDBJ whole genome shotgun (WGS) entry which is preliminary data.</text>
</comment>
<proteinExistence type="predicted"/>
<reference evidence="1 2" key="1">
    <citation type="submission" date="2019-04" db="EMBL/GenBank/DDBJ databases">
        <title>Aspergillus burnettii sp. nov., novel species from soil in southeast Queensland.</title>
        <authorList>
            <person name="Gilchrist C.L.M."/>
            <person name="Pitt J.I."/>
            <person name="Lange L."/>
            <person name="Lacey H.J."/>
            <person name="Vuong D."/>
            <person name="Midgley D.J."/>
            <person name="Greenfield P."/>
            <person name="Bradbury M."/>
            <person name="Lacey E."/>
            <person name="Busk P.K."/>
            <person name="Pilgaard B."/>
            <person name="Chooi Y.H."/>
            <person name="Piggott A.M."/>
        </authorList>
    </citation>
    <scope>NUCLEOTIDE SEQUENCE [LARGE SCALE GENOMIC DNA]</scope>
    <source>
        <strain evidence="1 2">FRR 5400</strain>
    </source>
</reference>
<keyword evidence="2" id="KW-1185">Reference proteome</keyword>
<dbReference type="EMBL" id="SPNV01000210">
    <property type="protein sequence ID" value="KAF5858322.1"/>
    <property type="molecule type" value="Genomic_DNA"/>
</dbReference>
<gene>
    <name evidence="1" type="ORF">ETB97_004558</name>
</gene>
<sequence>MTVKFNDSGFFPTGGLGSLQGRSPGIVATPQDIARYERQAAETKWDNYGIVKDVFSSQIDFLSYLSRAVCSYHLNCAQALINAISRSERCWTTVQNLASRIKSPHATTGHAEDIITLRTETAQIRDQLVEIFNACGTFIGAIDTLMSDLSVPPSISNSLTDRSDFTSNLRTISSQVIGHCSRFLVPTQLSKFEQLEGHIGDYENALQLHKSTANSIYSTHQAESARIMEPLRKLIIAIENMFQHCINGDAKKSTQESTIDDLFETYNSSFSDNLNKPNHFAVLAQVAEAYVRFSQDHLQPGADKWQNLIDDCLFSLNPPSQEKLNEFQRAIQAWADDAKSHVGDLDKARWHTSVVLQIQL</sequence>
<dbReference type="Proteomes" id="UP000541154">
    <property type="component" value="Unassembled WGS sequence"/>
</dbReference>
<dbReference type="AlphaFoldDB" id="A0A8H5ZYT9"/>
<organism evidence="1 2">
    <name type="scientific">Petromyces alliaceus</name>
    <name type="common">Aspergillus alliaceus</name>
    <dbReference type="NCBI Taxonomy" id="209559"/>
    <lineage>
        <taxon>Eukaryota</taxon>
        <taxon>Fungi</taxon>
        <taxon>Dikarya</taxon>
        <taxon>Ascomycota</taxon>
        <taxon>Pezizomycotina</taxon>
        <taxon>Eurotiomycetes</taxon>
        <taxon>Eurotiomycetidae</taxon>
        <taxon>Eurotiales</taxon>
        <taxon>Aspergillaceae</taxon>
        <taxon>Aspergillus</taxon>
        <taxon>Aspergillus subgen. Circumdati</taxon>
    </lineage>
</organism>
<evidence type="ECO:0000313" key="1">
    <source>
        <dbReference type="EMBL" id="KAF5858322.1"/>
    </source>
</evidence>
<evidence type="ECO:0000313" key="2">
    <source>
        <dbReference type="Proteomes" id="UP000541154"/>
    </source>
</evidence>
<accession>A0A8H5ZYT9</accession>
<name>A0A8H5ZYT9_PETAA</name>